<dbReference type="GO" id="GO:0003700">
    <property type="term" value="F:DNA-binding transcription factor activity"/>
    <property type="evidence" value="ECO:0007669"/>
    <property type="project" value="TreeGrafter"/>
</dbReference>
<dbReference type="CDD" id="cd00093">
    <property type="entry name" value="HTH_XRE"/>
    <property type="match status" value="1"/>
</dbReference>
<reference evidence="4" key="1">
    <citation type="submission" date="2017-10" db="EMBL/GenBank/DDBJ databases">
        <title>Whole genome sequencing of various Bordetella species.</title>
        <authorList>
            <person name="Weigand M.R."/>
            <person name="Loparev V."/>
            <person name="Peng Y."/>
            <person name="Bowden K.E."/>
            <person name="Tondella M.L."/>
            <person name="Williams M.M."/>
        </authorList>
    </citation>
    <scope>NUCLEOTIDE SEQUENCE [LARGE SCALE GENOMIC DNA]</scope>
    <source>
        <strain evidence="4">H720</strain>
    </source>
</reference>
<dbReference type="GO" id="GO:0005829">
    <property type="term" value="C:cytosol"/>
    <property type="evidence" value="ECO:0007669"/>
    <property type="project" value="TreeGrafter"/>
</dbReference>
<dbReference type="InterPro" id="IPR010982">
    <property type="entry name" value="Lambda_DNA-bd_dom_sf"/>
</dbReference>
<evidence type="ECO:0000259" key="2">
    <source>
        <dbReference type="PROSITE" id="PS50943"/>
    </source>
</evidence>
<dbReference type="Proteomes" id="UP000282741">
    <property type="component" value="Chromosome"/>
</dbReference>
<keyword evidence="1" id="KW-0238">DNA-binding</keyword>
<organism evidence="3 4">
    <name type="scientific">Bordetella hinzii</name>
    <dbReference type="NCBI Taxonomy" id="103855"/>
    <lineage>
        <taxon>Bacteria</taxon>
        <taxon>Pseudomonadati</taxon>
        <taxon>Pseudomonadota</taxon>
        <taxon>Betaproteobacteria</taxon>
        <taxon>Burkholderiales</taxon>
        <taxon>Alcaligenaceae</taxon>
        <taxon>Bordetella</taxon>
    </lineage>
</organism>
<dbReference type="SMART" id="SM00530">
    <property type="entry name" value="HTH_XRE"/>
    <property type="match status" value="1"/>
</dbReference>
<dbReference type="RefSeq" id="WP_032959336.1">
    <property type="nucleotide sequence ID" value="NZ_CP012076.1"/>
</dbReference>
<evidence type="ECO:0000256" key="1">
    <source>
        <dbReference type="ARBA" id="ARBA00023125"/>
    </source>
</evidence>
<dbReference type="GeneID" id="97114325"/>
<proteinExistence type="predicted"/>
<dbReference type="PROSITE" id="PS50943">
    <property type="entry name" value="HTH_CROC1"/>
    <property type="match status" value="1"/>
</dbReference>
<dbReference type="Pfam" id="PF13560">
    <property type="entry name" value="HTH_31"/>
    <property type="match status" value="1"/>
</dbReference>
<evidence type="ECO:0000313" key="4">
    <source>
        <dbReference type="Proteomes" id="UP000282741"/>
    </source>
</evidence>
<protein>
    <submittedName>
        <fullName evidence="3">XRE family transcriptional regulator</fullName>
    </submittedName>
</protein>
<sequence>MARAEIADIGQIFGEVLRRHRSEQNVSQEELAFQAGVDGTFESRLERGVRQPTITTLIGVGQALSVFAADLVRETEKEYLRQHK</sequence>
<dbReference type="Gene3D" id="1.10.260.40">
    <property type="entry name" value="lambda repressor-like DNA-binding domains"/>
    <property type="match status" value="1"/>
</dbReference>
<dbReference type="InterPro" id="IPR001387">
    <property type="entry name" value="Cro/C1-type_HTH"/>
</dbReference>
<accession>A0AAN1RVF2</accession>
<dbReference type="SUPFAM" id="SSF47413">
    <property type="entry name" value="lambda repressor-like DNA-binding domains"/>
    <property type="match status" value="1"/>
</dbReference>
<dbReference type="AlphaFoldDB" id="A0AAN1RVF2"/>
<dbReference type="InterPro" id="IPR050807">
    <property type="entry name" value="TransReg_Diox_bact_type"/>
</dbReference>
<feature type="domain" description="HTH cro/C1-type" evidence="2">
    <location>
        <begin position="17"/>
        <end position="71"/>
    </location>
</feature>
<dbReference type="GO" id="GO:0003677">
    <property type="term" value="F:DNA binding"/>
    <property type="evidence" value="ECO:0007669"/>
    <property type="project" value="UniProtKB-KW"/>
</dbReference>
<dbReference type="PANTHER" id="PTHR46797">
    <property type="entry name" value="HTH-TYPE TRANSCRIPTIONAL REGULATOR"/>
    <property type="match status" value="1"/>
</dbReference>
<dbReference type="PANTHER" id="PTHR46797:SF1">
    <property type="entry name" value="METHYLPHOSPHONATE SYNTHASE"/>
    <property type="match status" value="1"/>
</dbReference>
<gene>
    <name evidence="3" type="ORF">CS347_06365</name>
</gene>
<name>A0AAN1RVF2_9BORD</name>
<dbReference type="EMBL" id="CP024172">
    <property type="protein sequence ID" value="AZW16410.1"/>
    <property type="molecule type" value="Genomic_DNA"/>
</dbReference>
<evidence type="ECO:0000313" key="3">
    <source>
        <dbReference type="EMBL" id="AZW16410.1"/>
    </source>
</evidence>